<keyword evidence="3" id="KW-1003">Cell membrane</keyword>
<accession>A0A0N0C3X0</accession>
<evidence type="ECO:0000256" key="1">
    <source>
        <dbReference type="ARBA" id="ARBA00004651"/>
    </source>
</evidence>
<evidence type="ECO:0000259" key="8">
    <source>
        <dbReference type="PROSITE" id="PS50928"/>
    </source>
</evidence>
<evidence type="ECO:0000256" key="5">
    <source>
        <dbReference type="ARBA" id="ARBA00022989"/>
    </source>
</evidence>
<gene>
    <name evidence="9" type="ORF">AMS66_19125</name>
</gene>
<evidence type="ECO:0000256" key="7">
    <source>
        <dbReference type="RuleBase" id="RU363032"/>
    </source>
</evidence>
<feature type="transmembrane region" description="Helical" evidence="7">
    <location>
        <begin position="76"/>
        <end position="100"/>
    </location>
</feature>
<feature type="transmembrane region" description="Helical" evidence="7">
    <location>
        <begin position="145"/>
        <end position="163"/>
    </location>
</feature>
<evidence type="ECO:0000256" key="3">
    <source>
        <dbReference type="ARBA" id="ARBA00022475"/>
    </source>
</evidence>
<feature type="transmembrane region" description="Helical" evidence="7">
    <location>
        <begin position="112"/>
        <end position="133"/>
    </location>
</feature>
<dbReference type="PANTHER" id="PTHR43744">
    <property type="entry name" value="ABC TRANSPORTER PERMEASE PROTEIN MG189-RELATED-RELATED"/>
    <property type="match status" value="1"/>
</dbReference>
<organism evidence="9 10">
    <name type="scientific">Paenibacillus xylanivorans</name>
    <dbReference type="NCBI Taxonomy" id="1705561"/>
    <lineage>
        <taxon>Bacteria</taxon>
        <taxon>Bacillati</taxon>
        <taxon>Bacillota</taxon>
        <taxon>Bacilli</taxon>
        <taxon>Bacillales</taxon>
        <taxon>Paenibacillaceae</taxon>
        <taxon>Paenibacillus</taxon>
    </lineage>
</organism>
<keyword evidence="4 7" id="KW-0812">Transmembrane</keyword>
<name>A0A0N0C3X0_9BACL</name>
<sequence>MSVKKERKSAHKKVHWLAYILLLIGSVMFLYPFLWMVSASLRSLEEVAVSGMSIWPDNWRWDNYAKALTAFPFGRYLINTVITTVFPIIGTVLSSSIVGYAFARLKVRGSGILFVLVLSTMLLPGEVTMIPQFILFKNLGMLDTLYPLIVPAFFGSAFYIFLLRQFYSRLPVALEEAAIIDGCGYFKIWWKIFLPLSKPALMAVGVMVFMGSWNNFMGPLIYINSDKWKTLTLGLAGFQGTYATDTNLLMAAAVVITLPCILLFFTAQKAFMEGLTFSGSKES</sequence>
<comment type="caution">
    <text evidence="9">The sequence shown here is derived from an EMBL/GenBank/DDBJ whole genome shotgun (WGS) entry which is preliminary data.</text>
</comment>
<dbReference type="Pfam" id="PF00528">
    <property type="entry name" value="BPD_transp_1"/>
    <property type="match status" value="1"/>
</dbReference>
<dbReference type="SUPFAM" id="SSF161098">
    <property type="entry name" value="MetI-like"/>
    <property type="match status" value="1"/>
</dbReference>
<evidence type="ECO:0000256" key="2">
    <source>
        <dbReference type="ARBA" id="ARBA00022448"/>
    </source>
</evidence>
<dbReference type="PROSITE" id="PS50928">
    <property type="entry name" value="ABC_TM1"/>
    <property type="match status" value="1"/>
</dbReference>
<dbReference type="GO" id="GO:0055085">
    <property type="term" value="P:transmembrane transport"/>
    <property type="evidence" value="ECO:0007669"/>
    <property type="project" value="InterPro"/>
</dbReference>
<keyword evidence="10" id="KW-1185">Reference proteome</keyword>
<reference evidence="9 10" key="1">
    <citation type="submission" date="2015-08" db="EMBL/GenBank/DDBJ databases">
        <title>Draft genome sequence of cellulolytic and xylanolytic Paenibacillus sp. A59, isolated from a decaying forest soil from Patagonia, Argentina.</title>
        <authorList>
            <person name="Ghio S."/>
            <person name="Caceres A.M."/>
            <person name="Talia P."/>
            <person name="Grasso D."/>
            <person name="Campos E."/>
        </authorList>
    </citation>
    <scope>NUCLEOTIDE SEQUENCE [LARGE SCALE GENOMIC DNA]</scope>
    <source>
        <strain evidence="9 10">A59</strain>
    </source>
</reference>
<comment type="similarity">
    <text evidence="7">Belongs to the binding-protein-dependent transport system permease family.</text>
</comment>
<feature type="transmembrane region" description="Helical" evidence="7">
    <location>
        <begin position="200"/>
        <end position="223"/>
    </location>
</feature>
<feature type="domain" description="ABC transmembrane type-1" evidence="8">
    <location>
        <begin position="77"/>
        <end position="267"/>
    </location>
</feature>
<dbReference type="PATRIC" id="fig|1705561.3.peg.3959"/>
<dbReference type="CDD" id="cd06261">
    <property type="entry name" value="TM_PBP2"/>
    <property type="match status" value="1"/>
</dbReference>
<dbReference type="EMBL" id="LITU01000068">
    <property type="protein sequence ID" value="KOY14887.1"/>
    <property type="molecule type" value="Genomic_DNA"/>
</dbReference>
<comment type="subcellular location">
    <subcellularLocation>
        <location evidence="1 7">Cell membrane</location>
        <topology evidence="1 7">Multi-pass membrane protein</topology>
    </subcellularLocation>
</comment>
<keyword evidence="2 7" id="KW-0813">Transport</keyword>
<feature type="transmembrane region" description="Helical" evidence="7">
    <location>
        <begin position="16"/>
        <end position="37"/>
    </location>
</feature>
<proteinExistence type="inferred from homology"/>
<dbReference type="InterPro" id="IPR000515">
    <property type="entry name" value="MetI-like"/>
</dbReference>
<evidence type="ECO:0000256" key="6">
    <source>
        <dbReference type="ARBA" id="ARBA00023136"/>
    </source>
</evidence>
<dbReference type="InterPro" id="IPR035906">
    <property type="entry name" value="MetI-like_sf"/>
</dbReference>
<dbReference type="RefSeq" id="WP_053782315.1">
    <property type="nucleotide sequence ID" value="NZ_LITU01000068.1"/>
</dbReference>
<keyword evidence="6 7" id="KW-0472">Membrane</keyword>
<protein>
    <recommendedName>
        <fullName evidence="8">ABC transmembrane type-1 domain-containing protein</fullName>
    </recommendedName>
</protein>
<dbReference type="AlphaFoldDB" id="A0A0N0C3X0"/>
<feature type="transmembrane region" description="Helical" evidence="7">
    <location>
        <begin position="248"/>
        <end position="267"/>
    </location>
</feature>
<evidence type="ECO:0000313" key="10">
    <source>
        <dbReference type="Proteomes" id="UP000037688"/>
    </source>
</evidence>
<evidence type="ECO:0000313" key="9">
    <source>
        <dbReference type="EMBL" id="KOY14887.1"/>
    </source>
</evidence>
<dbReference type="Gene3D" id="1.10.3720.10">
    <property type="entry name" value="MetI-like"/>
    <property type="match status" value="1"/>
</dbReference>
<dbReference type="PANTHER" id="PTHR43744:SF12">
    <property type="entry name" value="ABC TRANSPORTER PERMEASE PROTEIN MG189-RELATED"/>
    <property type="match status" value="1"/>
</dbReference>
<keyword evidence="5 7" id="KW-1133">Transmembrane helix</keyword>
<dbReference type="Proteomes" id="UP000037688">
    <property type="component" value="Unassembled WGS sequence"/>
</dbReference>
<dbReference type="GO" id="GO:0005886">
    <property type="term" value="C:plasma membrane"/>
    <property type="evidence" value="ECO:0007669"/>
    <property type="project" value="UniProtKB-SubCell"/>
</dbReference>
<evidence type="ECO:0000256" key="4">
    <source>
        <dbReference type="ARBA" id="ARBA00022692"/>
    </source>
</evidence>